<dbReference type="InterPro" id="IPR011335">
    <property type="entry name" value="Restrct_endonuc-II-like"/>
</dbReference>
<accession>A0A1D1W8D2</accession>
<name>A0A1D1W8D2_RAMVA</name>
<dbReference type="Gene3D" id="3.40.960.10">
    <property type="entry name" value="VSR Endonuclease"/>
    <property type="match status" value="1"/>
</dbReference>
<reference evidence="10 11" key="1">
    <citation type="journal article" date="2016" name="Nat. Commun.">
        <title>Extremotolerant tardigrade genome and improved radiotolerance of human cultured cells by tardigrade-unique protein.</title>
        <authorList>
            <person name="Hashimoto T."/>
            <person name="Horikawa D.D."/>
            <person name="Saito Y."/>
            <person name="Kuwahara H."/>
            <person name="Kozuka-Hata H."/>
            <person name="Shin-I T."/>
            <person name="Minakuchi Y."/>
            <person name="Ohishi K."/>
            <person name="Motoyama A."/>
            <person name="Aizu T."/>
            <person name="Enomoto A."/>
            <person name="Kondo K."/>
            <person name="Tanaka S."/>
            <person name="Hara Y."/>
            <person name="Koshikawa S."/>
            <person name="Sagara H."/>
            <person name="Miura T."/>
            <person name="Yokobori S."/>
            <person name="Miyagawa K."/>
            <person name="Suzuki Y."/>
            <person name="Kubo T."/>
            <person name="Oyama M."/>
            <person name="Kohara Y."/>
            <person name="Fujiyama A."/>
            <person name="Arakawa K."/>
            <person name="Katayama T."/>
            <person name="Toyoda A."/>
            <person name="Kunieda T."/>
        </authorList>
    </citation>
    <scope>NUCLEOTIDE SEQUENCE [LARGE SCALE GENOMIC DNA]</scope>
    <source>
        <strain evidence="10 11">YOKOZUNA-1</strain>
    </source>
</reference>
<dbReference type="EC" id="2.7.7.7" evidence="2"/>
<comment type="caution">
    <text evidence="10">The sequence shown here is derived from an EMBL/GenBank/DDBJ whole genome shotgun (WGS) entry which is preliminary data.</text>
</comment>
<dbReference type="InterPro" id="IPR004868">
    <property type="entry name" value="DNA-dir_DNA_pol_B_mt/vir"/>
</dbReference>
<dbReference type="SUPFAM" id="SSF56672">
    <property type="entry name" value="DNA/RNA polymerases"/>
    <property type="match status" value="1"/>
</dbReference>
<dbReference type="PANTHER" id="PTHR33568">
    <property type="entry name" value="DNA POLYMERASE"/>
    <property type="match status" value="1"/>
</dbReference>
<gene>
    <name evidence="10" type="primary">RvY_19139-1</name>
    <name evidence="10" type="synonym">RvY_19139.1</name>
    <name evidence="10" type="ORF">RvY_19139</name>
</gene>
<comment type="catalytic activity">
    <reaction evidence="8">
        <text>DNA(n) + a 2'-deoxyribonucleoside 5'-triphosphate = DNA(n+1) + diphosphate</text>
        <dbReference type="Rhea" id="RHEA:22508"/>
        <dbReference type="Rhea" id="RHEA-COMP:17339"/>
        <dbReference type="Rhea" id="RHEA-COMP:17340"/>
        <dbReference type="ChEBI" id="CHEBI:33019"/>
        <dbReference type="ChEBI" id="CHEBI:61560"/>
        <dbReference type="ChEBI" id="CHEBI:173112"/>
        <dbReference type="EC" id="2.7.7.7"/>
    </reaction>
</comment>
<dbReference type="GO" id="GO:0006281">
    <property type="term" value="P:DNA repair"/>
    <property type="evidence" value="ECO:0007669"/>
    <property type="project" value="UniProtKB-ARBA"/>
</dbReference>
<dbReference type="SUPFAM" id="SSF52980">
    <property type="entry name" value="Restriction endonuclease-like"/>
    <property type="match status" value="1"/>
</dbReference>
<keyword evidence="11" id="KW-1185">Reference proteome</keyword>
<keyword evidence="6" id="KW-0239">DNA-directed DNA polymerase</keyword>
<sequence length="728" mass="83450">MVHSRRISPEYGLTVIQGQVTVPPPPPPPPLMSVEAAAPMAPAVSADTGEQVEEPTWTTEHRRHPTASKWKKKNKFDVNRELIRYCVQDVRTLKACAESLRQQFQDLSGGLCIFSCALTIAGVCGYFWRCRMLREEEVELVHRPSKRASSVKAQRWLRMMADEDNVIEMETEVHIGSYYVDGFDNDTSTVYEFYGCLHHGHDTHTRPETVHPWLKQSMGDLFRRTMARERQIIQLGYRVKSIWECEFDRLMKSDAGLRRELDSAVIVTRLEPRASLYGGRVNGTVLHHRCRAGEEIHYRDVISEYPFVNKTKRYPVGKHTVITRNFVDDVTAYFGLLKIKILPPRDLWIPVLPYRTSKLTFPLCLCADTDQCTPCQHDDEERALLGVWCSPEVEKAFERGYRVLQCYEMWHYSESRERLVAEYIDHFLALKTQASDWPAGVKTDAEKEAFLRDFLQTEGVQLDREKMEKTPGMRALAKLCLKGKGKNLHPHSPSFLGKLAMRDNKPATIFIKDPHKFHEFLNSTQYNVTSFDLINEDVLQLSYTLQEEFVETNPKTNVVLAAFTTAHARLHLLQYLEMCGRRTLYFDTDSIIYVCGDGDIPLSTGNTLGCLTSELEEGEHIVEFCATGAKSYSYITNKGHAVCKVKGFTLTRCAGRVINFHTMRDLLTVPGPQVLPVHYPFNIRRRKRELEIDAVPVVKKFQPTYTDKRVVDTATWASTPYGYDMALL</sequence>
<evidence type="ECO:0000313" key="11">
    <source>
        <dbReference type="Proteomes" id="UP000186922"/>
    </source>
</evidence>
<organism evidence="10 11">
    <name type="scientific">Ramazzottius varieornatus</name>
    <name type="common">Water bear</name>
    <name type="synonym">Tardigrade</name>
    <dbReference type="NCBI Taxonomy" id="947166"/>
    <lineage>
        <taxon>Eukaryota</taxon>
        <taxon>Metazoa</taxon>
        <taxon>Ecdysozoa</taxon>
        <taxon>Tardigrada</taxon>
        <taxon>Eutardigrada</taxon>
        <taxon>Parachela</taxon>
        <taxon>Hypsibioidea</taxon>
        <taxon>Ramazzottiidae</taxon>
        <taxon>Ramazzottius</taxon>
    </lineage>
</organism>
<evidence type="ECO:0000256" key="1">
    <source>
        <dbReference type="ARBA" id="ARBA00005755"/>
    </source>
</evidence>
<keyword evidence="3" id="KW-0808">Transferase</keyword>
<dbReference type="Pfam" id="PF03175">
    <property type="entry name" value="DNA_pol_B_2"/>
    <property type="match status" value="1"/>
</dbReference>
<evidence type="ECO:0000256" key="5">
    <source>
        <dbReference type="ARBA" id="ARBA00022705"/>
    </source>
</evidence>
<evidence type="ECO:0000256" key="3">
    <source>
        <dbReference type="ARBA" id="ARBA00022679"/>
    </source>
</evidence>
<keyword evidence="4" id="KW-0548">Nucleotidyltransferase</keyword>
<evidence type="ECO:0000256" key="6">
    <source>
        <dbReference type="ARBA" id="ARBA00022932"/>
    </source>
</evidence>
<dbReference type="GO" id="GO:0006260">
    <property type="term" value="P:DNA replication"/>
    <property type="evidence" value="ECO:0007669"/>
    <property type="project" value="UniProtKB-KW"/>
</dbReference>
<dbReference type="GO" id="GO:0003677">
    <property type="term" value="F:DNA binding"/>
    <property type="evidence" value="ECO:0007669"/>
    <property type="project" value="UniProtKB-KW"/>
</dbReference>
<dbReference type="EMBL" id="BDGG01000024">
    <property type="protein sequence ID" value="GAV09635.1"/>
    <property type="molecule type" value="Genomic_DNA"/>
</dbReference>
<evidence type="ECO:0000313" key="10">
    <source>
        <dbReference type="EMBL" id="GAV09635.1"/>
    </source>
</evidence>
<dbReference type="STRING" id="947166.A0A1D1W8D2"/>
<comment type="similarity">
    <text evidence="1">Belongs to the DNA polymerase type-B family.</text>
</comment>
<evidence type="ECO:0000259" key="9">
    <source>
        <dbReference type="Pfam" id="PF03175"/>
    </source>
</evidence>
<dbReference type="AlphaFoldDB" id="A0A1D1W8D2"/>
<dbReference type="InterPro" id="IPR043502">
    <property type="entry name" value="DNA/RNA_pol_sf"/>
</dbReference>
<dbReference type="PANTHER" id="PTHR33568:SF3">
    <property type="entry name" value="DNA-DIRECTED DNA POLYMERASE"/>
    <property type="match status" value="1"/>
</dbReference>
<dbReference type="Proteomes" id="UP000186922">
    <property type="component" value="Unassembled WGS sequence"/>
</dbReference>
<keyword evidence="7" id="KW-0238">DNA-binding</keyword>
<feature type="domain" description="DNA-directed DNA polymerase family B mitochondria/virus" evidence="9">
    <location>
        <begin position="273"/>
        <end position="435"/>
    </location>
</feature>
<keyword evidence="5" id="KW-0235">DNA replication</keyword>
<dbReference type="OrthoDB" id="6119432at2759"/>
<proteinExistence type="inferred from homology"/>
<evidence type="ECO:0000256" key="4">
    <source>
        <dbReference type="ARBA" id="ARBA00022695"/>
    </source>
</evidence>
<evidence type="ECO:0000256" key="7">
    <source>
        <dbReference type="ARBA" id="ARBA00023125"/>
    </source>
</evidence>
<evidence type="ECO:0000256" key="2">
    <source>
        <dbReference type="ARBA" id="ARBA00012417"/>
    </source>
</evidence>
<evidence type="ECO:0000256" key="8">
    <source>
        <dbReference type="ARBA" id="ARBA00049244"/>
    </source>
</evidence>
<dbReference type="GO" id="GO:0003887">
    <property type="term" value="F:DNA-directed DNA polymerase activity"/>
    <property type="evidence" value="ECO:0007669"/>
    <property type="project" value="UniProtKB-KW"/>
</dbReference>
<dbReference type="GO" id="GO:0000166">
    <property type="term" value="F:nucleotide binding"/>
    <property type="evidence" value="ECO:0007669"/>
    <property type="project" value="InterPro"/>
</dbReference>
<protein>
    <recommendedName>
        <fullName evidence="2">DNA-directed DNA polymerase</fullName>
        <ecNumber evidence="2">2.7.7.7</ecNumber>
    </recommendedName>
</protein>
<dbReference type="Gene3D" id="3.90.1600.10">
    <property type="entry name" value="Palm domain of DNA polymerase"/>
    <property type="match status" value="1"/>
</dbReference>
<dbReference type="InterPro" id="IPR023211">
    <property type="entry name" value="DNA_pol_palm_dom_sf"/>
</dbReference>